<evidence type="ECO:0000256" key="11">
    <source>
        <dbReference type="ARBA" id="ARBA00023136"/>
    </source>
</evidence>
<dbReference type="PROSITE" id="PS50109">
    <property type="entry name" value="HIS_KIN"/>
    <property type="match status" value="1"/>
</dbReference>
<dbReference type="GO" id="GO:0005886">
    <property type="term" value="C:plasma membrane"/>
    <property type="evidence" value="ECO:0007669"/>
    <property type="project" value="UniProtKB-SubCell"/>
</dbReference>
<sequence length="503" mass="57534">MLLTNLLIKDIILKDKIFVEITGPFFVVFLLYYTICFIYGLYNLGISYKKTTSEVEKRIYLLIFVGTLIPISASVFSNIFLRLTDIYPEIIGNIYGFPTTSSIMITFFLYSIVKYGFFKPDLSIKEKLNTLQIKILYLVDIIIITISCFLAIFFITMGFPIDYTIVGTIIITIIVILIIDTSINYILSKYIKLKIVEPIEKISNHAEEVGKGNFSNKVGFDGEDEIAILSRQMDEMTEKLKKTSEIRDNFNKALQMEVQIKTAKLQETYDQLKEADKAKKDFIDAIAHELYNPLAIISLSDEFINWDTIGPDNKKMITSIHRNVKRLNELVKEIEEFNLIGRHENKLNIEQVDLKELIALISQDFIILANNKKIDFSVSSSGKNFIIEGDIKQLTKVFVNLMENAVNFSNEGGEIKVKIEEKEENIEVKIKDKGIGIREKDIDRVFEKFYRAKVDNELMQGIGLGLPISLDIVTKHGGFINVKSKYGEGSTFKVILPKKHVIL</sequence>
<dbReference type="GO" id="GO:0007234">
    <property type="term" value="P:osmosensory signaling via phosphorelay pathway"/>
    <property type="evidence" value="ECO:0007669"/>
    <property type="project" value="TreeGrafter"/>
</dbReference>
<dbReference type="Gene3D" id="3.30.565.10">
    <property type="entry name" value="Histidine kinase-like ATPase, C-terminal domain"/>
    <property type="match status" value="1"/>
</dbReference>
<protein>
    <recommendedName>
        <fullName evidence="3">histidine kinase</fullName>
        <ecNumber evidence="3">2.7.13.3</ecNumber>
    </recommendedName>
</protein>
<evidence type="ECO:0000313" key="17">
    <source>
        <dbReference type="Proteomes" id="UP000075578"/>
    </source>
</evidence>
<dbReference type="SUPFAM" id="SSF55874">
    <property type="entry name" value="ATPase domain of HSP90 chaperone/DNA topoisomerase II/histidine kinase"/>
    <property type="match status" value="1"/>
</dbReference>
<dbReference type="GO" id="GO:0005524">
    <property type="term" value="F:ATP binding"/>
    <property type="evidence" value="ECO:0007669"/>
    <property type="project" value="UniProtKB-KW"/>
</dbReference>
<evidence type="ECO:0000256" key="12">
    <source>
        <dbReference type="SAM" id="Coils"/>
    </source>
</evidence>
<evidence type="ECO:0000256" key="10">
    <source>
        <dbReference type="ARBA" id="ARBA00023012"/>
    </source>
</evidence>
<keyword evidence="13" id="KW-1133">Transmembrane helix</keyword>
<evidence type="ECO:0000259" key="14">
    <source>
        <dbReference type="PROSITE" id="PS50109"/>
    </source>
</evidence>
<feature type="transmembrane region" description="Helical" evidence="13">
    <location>
        <begin position="59"/>
        <end position="81"/>
    </location>
</feature>
<dbReference type="InterPro" id="IPR036890">
    <property type="entry name" value="HATPase_C_sf"/>
</dbReference>
<evidence type="ECO:0000259" key="15">
    <source>
        <dbReference type="PROSITE" id="PS50885"/>
    </source>
</evidence>
<dbReference type="EMBL" id="LNGD01000008">
    <property type="protein sequence ID" value="KYC53954.1"/>
    <property type="molecule type" value="Genomic_DNA"/>
</dbReference>
<dbReference type="PRINTS" id="PR00344">
    <property type="entry name" value="BCTRLSENSOR"/>
</dbReference>
<evidence type="ECO:0000256" key="9">
    <source>
        <dbReference type="ARBA" id="ARBA00022840"/>
    </source>
</evidence>
<dbReference type="GO" id="GO:0030295">
    <property type="term" value="F:protein kinase activator activity"/>
    <property type="evidence" value="ECO:0007669"/>
    <property type="project" value="TreeGrafter"/>
</dbReference>
<dbReference type="Gene3D" id="1.10.287.130">
    <property type="match status" value="1"/>
</dbReference>
<keyword evidence="10" id="KW-0902">Two-component regulatory system</keyword>
<dbReference type="SMART" id="SM00388">
    <property type="entry name" value="HisKA"/>
    <property type="match status" value="1"/>
</dbReference>
<evidence type="ECO:0000256" key="7">
    <source>
        <dbReference type="ARBA" id="ARBA00022741"/>
    </source>
</evidence>
<keyword evidence="12" id="KW-0175">Coiled coil</keyword>
<evidence type="ECO:0000256" key="2">
    <source>
        <dbReference type="ARBA" id="ARBA00004236"/>
    </source>
</evidence>
<evidence type="ECO:0000256" key="6">
    <source>
        <dbReference type="ARBA" id="ARBA00022679"/>
    </source>
</evidence>
<dbReference type="PANTHER" id="PTHR42878">
    <property type="entry name" value="TWO-COMPONENT HISTIDINE KINASE"/>
    <property type="match status" value="1"/>
</dbReference>
<feature type="transmembrane region" description="Helical" evidence="13">
    <location>
        <begin position="93"/>
        <end position="113"/>
    </location>
</feature>
<comment type="subcellular location">
    <subcellularLocation>
        <location evidence="2">Cell membrane</location>
    </subcellularLocation>
</comment>
<dbReference type="Pfam" id="PF00672">
    <property type="entry name" value="HAMP"/>
    <property type="match status" value="1"/>
</dbReference>
<dbReference type="InterPro" id="IPR004358">
    <property type="entry name" value="Sig_transdc_His_kin-like_C"/>
</dbReference>
<evidence type="ECO:0000313" key="16">
    <source>
        <dbReference type="EMBL" id="KYC53954.1"/>
    </source>
</evidence>
<feature type="domain" description="Histidine kinase" evidence="14">
    <location>
        <begin position="285"/>
        <end position="500"/>
    </location>
</feature>
<feature type="transmembrane region" description="Helical" evidence="13">
    <location>
        <begin position="165"/>
        <end position="187"/>
    </location>
</feature>
<dbReference type="InterPro" id="IPR005467">
    <property type="entry name" value="His_kinase_dom"/>
</dbReference>
<dbReference type="InterPro" id="IPR036097">
    <property type="entry name" value="HisK_dim/P_sf"/>
</dbReference>
<reference evidence="16 17" key="1">
    <citation type="journal article" date="2016" name="ISME J.">
        <title>Chasing the elusive Euryarchaeota class WSA2: genomes reveal a uniquely fastidious methyl-reducing methanogen.</title>
        <authorList>
            <person name="Nobu M.K."/>
            <person name="Narihiro T."/>
            <person name="Kuroda K."/>
            <person name="Mei R."/>
            <person name="Liu W.T."/>
        </authorList>
    </citation>
    <scope>NUCLEOTIDE SEQUENCE [LARGE SCALE GENOMIC DNA]</scope>
    <source>
        <strain evidence="16">U1lsi0528_Bin089</strain>
    </source>
</reference>
<dbReference type="EC" id="2.7.13.3" evidence="3"/>
<dbReference type="InterPro" id="IPR003594">
    <property type="entry name" value="HATPase_dom"/>
</dbReference>
<feature type="transmembrane region" description="Helical" evidence="13">
    <location>
        <begin position="25"/>
        <end position="47"/>
    </location>
</feature>
<evidence type="ECO:0000256" key="13">
    <source>
        <dbReference type="SAM" id="Phobius"/>
    </source>
</evidence>
<dbReference type="AlphaFoldDB" id="A0A150JAI0"/>
<comment type="caution">
    <text evidence="16">The sequence shown here is derived from an EMBL/GenBank/DDBJ whole genome shotgun (WGS) entry which is preliminary data.</text>
</comment>
<evidence type="ECO:0000256" key="1">
    <source>
        <dbReference type="ARBA" id="ARBA00000085"/>
    </source>
</evidence>
<comment type="catalytic activity">
    <reaction evidence="1">
        <text>ATP + protein L-histidine = ADP + protein N-phospho-L-histidine.</text>
        <dbReference type="EC" id="2.7.13.3"/>
    </reaction>
</comment>
<keyword evidence="9" id="KW-0067">ATP-binding</keyword>
<evidence type="ECO:0000256" key="3">
    <source>
        <dbReference type="ARBA" id="ARBA00012438"/>
    </source>
</evidence>
<feature type="coiled-coil region" evidence="12">
    <location>
        <begin position="226"/>
        <end position="253"/>
    </location>
</feature>
<dbReference type="SUPFAM" id="SSF47384">
    <property type="entry name" value="Homodimeric domain of signal transducing histidine kinase"/>
    <property type="match status" value="1"/>
</dbReference>
<dbReference type="SUPFAM" id="SSF158472">
    <property type="entry name" value="HAMP domain-like"/>
    <property type="match status" value="1"/>
</dbReference>
<dbReference type="CDD" id="cd00075">
    <property type="entry name" value="HATPase"/>
    <property type="match status" value="1"/>
</dbReference>
<dbReference type="Gene3D" id="6.10.340.10">
    <property type="match status" value="1"/>
</dbReference>
<dbReference type="SMART" id="SM00387">
    <property type="entry name" value="HATPase_c"/>
    <property type="match status" value="1"/>
</dbReference>
<feature type="transmembrane region" description="Helical" evidence="13">
    <location>
        <begin position="134"/>
        <end position="159"/>
    </location>
</feature>
<organism evidence="16 17">
    <name type="scientific">Candidatus Methanofastidiosum methylothiophilum</name>
    <dbReference type="NCBI Taxonomy" id="1705564"/>
    <lineage>
        <taxon>Archaea</taxon>
        <taxon>Methanobacteriati</taxon>
        <taxon>Methanobacteriota</taxon>
        <taxon>Stenosarchaea group</taxon>
        <taxon>Candidatus Methanofastidiosia</taxon>
        <taxon>Candidatus Methanofastidiosales</taxon>
        <taxon>Candidatus Methanofastidiosaceae</taxon>
        <taxon>Candidatus Methanofastidiosum</taxon>
    </lineage>
</organism>
<dbReference type="Pfam" id="PF02518">
    <property type="entry name" value="HATPase_c"/>
    <property type="match status" value="1"/>
</dbReference>
<dbReference type="FunFam" id="3.30.565.10:FF:000023">
    <property type="entry name" value="PAS domain-containing sensor histidine kinase"/>
    <property type="match status" value="1"/>
</dbReference>
<dbReference type="InterPro" id="IPR050351">
    <property type="entry name" value="BphY/WalK/GraS-like"/>
</dbReference>
<keyword evidence="5" id="KW-0597">Phosphoprotein</keyword>
<keyword evidence="8 16" id="KW-0418">Kinase</keyword>
<evidence type="ECO:0000256" key="8">
    <source>
        <dbReference type="ARBA" id="ARBA00022777"/>
    </source>
</evidence>
<proteinExistence type="predicted"/>
<keyword evidence="13" id="KW-0812">Transmembrane</keyword>
<evidence type="ECO:0000256" key="5">
    <source>
        <dbReference type="ARBA" id="ARBA00022553"/>
    </source>
</evidence>
<dbReference type="SMART" id="SM00304">
    <property type="entry name" value="HAMP"/>
    <property type="match status" value="1"/>
</dbReference>
<keyword evidence="4" id="KW-1003">Cell membrane</keyword>
<name>A0A150JAI0_9EURY</name>
<accession>A0A150JAI0</accession>
<dbReference type="InterPro" id="IPR003661">
    <property type="entry name" value="HisK_dim/P_dom"/>
</dbReference>
<gene>
    <name evidence="16" type="ORF">AMQ74_00276</name>
</gene>
<dbReference type="Proteomes" id="UP000075578">
    <property type="component" value="Unassembled WGS sequence"/>
</dbReference>
<evidence type="ECO:0000256" key="4">
    <source>
        <dbReference type="ARBA" id="ARBA00022475"/>
    </source>
</evidence>
<dbReference type="GO" id="GO:0000156">
    <property type="term" value="F:phosphorelay response regulator activity"/>
    <property type="evidence" value="ECO:0007669"/>
    <property type="project" value="TreeGrafter"/>
</dbReference>
<dbReference type="InterPro" id="IPR003660">
    <property type="entry name" value="HAMP_dom"/>
</dbReference>
<dbReference type="CDD" id="cd06225">
    <property type="entry name" value="HAMP"/>
    <property type="match status" value="1"/>
</dbReference>
<keyword evidence="7" id="KW-0547">Nucleotide-binding</keyword>
<dbReference type="Pfam" id="PF00512">
    <property type="entry name" value="HisKA"/>
    <property type="match status" value="1"/>
</dbReference>
<dbReference type="CDD" id="cd00082">
    <property type="entry name" value="HisKA"/>
    <property type="match status" value="1"/>
</dbReference>
<dbReference type="PROSITE" id="PS50885">
    <property type="entry name" value="HAMP"/>
    <property type="match status" value="1"/>
</dbReference>
<keyword evidence="11 13" id="KW-0472">Membrane</keyword>
<dbReference type="PANTHER" id="PTHR42878:SF7">
    <property type="entry name" value="SENSOR HISTIDINE KINASE GLRK"/>
    <property type="match status" value="1"/>
</dbReference>
<dbReference type="GO" id="GO:0000155">
    <property type="term" value="F:phosphorelay sensor kinase activity"/>
    <property type="evidence" value="ECO:0007669"/>
    <property type="project" value="InterPro"/>
</dbReference>
<feature type="domain" description="HAMP" evidence="15">
    <location>
        <begin position="193"/>
        <end position="245"/>
    </location>
</feature>
<keyword evidence="6" id="KW-0808">Transferase</keyword>